<evidence type="ECO:0000259" key="11">
    <source>
        <dbReference type="Pfam" id="PF03725"/>
    </source>
</evidence>
<accession>W8BTC4</accession>
<organism evidence="12">
    <name type="scientific">Ceratitis capitata</name>
    <name type="common">Mediterranean fruit fly</name>
    <name type="synonym">Tephritis capitata</name>
    <dbReference type="NCBI Taxonomy" id="7213"/>
    <lineage>
        <taxon>Eukaryota</taxon>
        <taxon>Metazoa</taxon>
        <taxon>Ecdysozoa</taxon>
        <taxon>Arthropoda</taxon>
        <taxon>Hexapoda</taxon>
        <taxon>Insecta</taxon>
        <taxon>Pterygota</taxon>
        <taxon>Neoptera</taxon>
        <taxon>Endopterygota</taxon>
        <taxon>Diptera</taxon>
        <taxon>Brachycera</taxon>
        <taxon>Muscomorpha</taxon>
        <taxon>Tephritoidea</taxon>
        <taxon>Tephritidae</taxon>
        <taxon>Ceratitis</taxon>
        <taxon>Ceratitis</taxon>
    </lineage>
</organism>
<sequence length="281" mass="31373">FIYQLVKDLVMAEQHKLIYPIKHFRDFLENDIRLDGRSFDKYRPIGVNIESFQHSLGSSATKIGNSNILCGIRAELAKPRASTPLAGYIVPNVDMSFTSFSKSAATSNNQNVAEILECFIYRILNESHCLKLEDLCIHPGKLVWCLYIDIIGLEVDGGVFDASILACASALSTLKLPKVTYDEKSGKIEIGEEMKELHLDIFPVVSTYSIFDNVVLVDPTYREESISNAVFHLGVHEDTVGLFHKSGGVPISVKEIQHSIKNAVKREQEISSLLRSLKSNK</sequence>
<evidence type="ECO:0000256" key="3">
    <source>
        <dbReference type="ARBA" id="ARBA00006678"/>
    </source>
</evidence>
<keyword evidence="7" id="KW-0694">RNA-binding</keyword>
<dbReference type="EMBL" id="GAMC01001945">
    <property type="protein sequence ID" value="JAC04611.1"/>
    <property type="molecule type" value="mRNA"/>
</dbReference>
<feature type="domain" description="Exoribonuclease phosphorolytic" evidence="10">
    <location>
        <begin position="42"/>
        <end position="177"/>
    </location>
</feature>
<reference evidence="12" key="2">
    <citation type="journal article" date="2014" name="BMC Genomics">
        <title>A genomic perspective to assessing quality of mass-reared SIT flies used in Mediterranean fruit fly (Ceratitis capitata) eradication in California.</title>
        <authorList>
            <person name="Calla B."/>
            <person name="Hall B."/>
            <person name="Hou S."/>
            <person name="Geib S.M."/>
        </authorList>
    </citation>
    <scope>NUCLEOTIDE SEQUENCE</scope>
</reference>
<dbReference type="GO" id="GO:0071038">
    <property type="term" value="P:TRAMP-dependent tRNA surveillance pathway"/>
    <property type="evidence" value="ECO:0007669"/>
    <property type="project" value="TreeGrafter"/>
</dbReference>
<dbReference type="PANTHER" id="PTHR11097">
    <property type="entry name" value="EXOSOME COMPLEX EXONUCLEASE RIBOSOMAL RNA PROCESSING PROTEIN"/>
    <property type="match status" value="1"/>
</dbReference>
<evidence type="ECO:0000256" key="9">
    <source>
        <dbReference type="ARBA" id="ARBA00030617"/>
    </source>
</evidence>
<dbReference type="GO" id="GO:0071028">
    <property type="term" value="P:nuclear mRNA surveillance"/>
    <property type="evidence" value="ECO:0007669"/>
    <property type="project" value="TreeGrafter"/>
</dbReference>
<keyword evidence="8" id="KW-0539">Nucleus</keyword>
<dbReference type="GO" id="GO:0034475">
    <property type="term" value="P:U4 snRNA 3'-end processing"/>
    <property type="evidence" value="ECO:0007669"/>
    <property type="project" value="TreeGrafter"/>
</dbReference>
<dbReference type="GO" id="GO:0005730">
    <property type="term" value="C:nucleolus"/>
    <property type="evidence" value="ECO:0007669"/>
    <property type="project" value="UniProtKB-SubCell"/>
</dbReference>
<proteinExistence type="evidence at transcript level"/>
<evidence type="ECO:0000256" key="4">
    <source>
        <dbReference type="ARBA" id="ARBA00022490"/>
    </source>
</evidence>
<comment type="similarity">
    <text evidence="3">Belongs to the RNase PH family.</text>
</comment>
<dbReference type="SUPFAM" id="SSF54211">
    <property type="entry name" value="Ribosomal protein S5 domain 2-like"/>
    <property type="match status" value="1"/>
</dbReference>
<dbReference type="GO" id="GO:0000176">
    <property type="term" value="C:nuclear exosome (RNase complex)"/>
    <property type="evidence" value="ECO:0007669"/>
    <property type="project" value="TreeGrafter"/>
</dbReference>
<protein>
    <recommendedName>
        <fullName evidence="9">Ribosomal RNA-processing protein 43</fullName>
    </recommendedName>
</protein>
<dbReference type="InterPro" id="IPR001247">
    <property type="entry name" value="ExoRNase_PH_dom1"/>
</dbReference>
<dbReference type="GO" id="GO:0035925">
    <property type="term" value="F:mRNA 3'-UTR AU-rich region binding"/>
    <property type="evidence" value="ECO:0007669"/>
    <property type="project" value="TreeGrafter"/>
</dbReference>
<feature type="non-terminal residue" evidence="12">
    <location>
        <position position="1"/>
    </location>
</feature>
<comment type="subcellular location">
    <subcellularLocation>
        <location evidence="1">Cytoplasm</location>
    </subcellularLocation>
    <subcellularLocation>
        <location evidence="2">Nucleus</location>
        <location evidence="2">Nucleolus</location>
    </subcellularLocation>
</comment>
<feature type="domain" description="Exoribonuclease phosphorolytic" evidence="11">
    <location>
        <begin position="203"/>
        <end position="265"/>
    </location>
</feature>
<dbReference type="AlphaFoldDB" id="W8BTC4"/>
<dbReference type="Gene3D" id="3.30.230.70">
    <property type="entry name" value="GHMP Kinase, N-terminal domain"/>
    <property type="match status" value="1"/>
</dbReference>
<dbReference type="GO" id="GO:0000467">
    <property type="term" value="P:exonucleolytic trimming to generate mature 3'-end of 5.8S rRNA from tricistronic rRNA transcript (SSU-rRNA, 5.8S rRNA, LSU-rRNA)"/>
    <property type="evidence" value="ECO:0007669"/>
    <property type="project" value="TreeGrafter"/>
</dbReference>
<evidence type="ECO:0000256" key="6">
    <source>
        <dbReference type="ARBA" id="ARBA00022835"/>
    </source>
</evidence>
<dbReference type="GO" id="GO:0016075">
    <property type="term" value="P:rRNA catabolic process"/>
    <property type="evidence" value="ECO:0007669"/>
    <property type="project" value="TreeGrafter"/>
</dbReference>
<evidence type="ECO:0000256" key="1">
    <source>
        <dbReference type="ARBA" id="ARBA00004496"/>
    </source>
</evidence>
<keyword evidence="6" id="KW-0271">Exosome</keyword>
<dbReference type="InterPro" id="IPR020568">
    <property type="entry name" value="Ribosomal_Su5_D2-typ_SF"/>
</dbReference>
<dbReference type="InterPro" id="IPR015847">
    <property type="entry name" value="ExoRNase_PH_dom2"/>
</dbReference>
<dbReference type="GO" id="GO:0034476">
    <property type="term" value="P:U5 snRNA 3'-end processing"/>
    <property type="evidence" value="ECO:0007669"/>
    <property type="project" value="TreeGrafter"/>
</dbReference>
<dbReference type="PANTHER" id="PTHR11097:SF9">
    <property type="entry name" value="EXOSOME COMPLEX COMPONENT RRP43"/>
    <property type="match status" value="1"/>
</dbReference>
<evidence type="ECO:0000259" key="10">
    <source>
        <dbReference type="Pfam" id="PF01138"/>
    </source>
</evidence>
<dbReference type="GO" id="GO:0034473">
    <property type="term" value="P:U1 snRNA 3'-end processing"/>
    <property type="evidence" value="ECO:0007669"/>
    <property type="project" value="TreeGrafter"/>
</dbReference>
<dbReference type="InterPro" id="IPR036345">
    <property type="entry name" value="ExoRNase_PH_dom2_sf"/>
</dbReference>
<dbReference type="InterPro" id="IPR027408">
    <property type="entry name" value="PNPase/RNase_PH_dom_sf"/>
</dbReference>
<dbReference type="InterPro" id="IPR050590">
    <property type="entry name" value="Exosome_comp_Rrp42_subfam"/>
</dbReference>
<evidence type="ECO:0000256" key="7">
    <source>
        <dbReference type="ARBA" id="ARBA00022884"/>
    </source>
</evidence>
<dbReference type="Pfam" id="PF01138">
    <property type="entry name" value="RNase_PH"/>
    <property type="match status" value="1"/>
</dbReference>
<evidence type="ECO:0000313" key="12">
    <source>
        <dbReference type="EMBL" id="JAC04611.1"/>
    </source>
</evidence>
<dbReference type="OrthoDB" id="45882at2759"/>
<gene>
    <name evidence="12" type="primary">EXOS8</name>
</gene>
<reference evidence="12" key="1">
    <citation type="submission" date="2013-07" db="EMBL/GenBank/DDBJ databases">
        <authorList>
            <person name="Geib S."/>
        </authorList>
    </citation>
    <scope>NUCLEOTIDE SEQUENCE</scope>
</reference>
<dbReference type="SUPFAM" id="SSF55666">
    <property type="entry name" value="Ribonuclease PH domain 2-like"/>
    <property type="match status" value="1"/>
</dbReference>
<dbReference type="GO" id="GO:0071035">
    <property type="term" value="P:nuclear polyadenylation-dependent rRNA catabolic process"/>
    <property type="evidence" value="ECO:0007669"/>
    <property type="project" value="TreeGrafter"/>
</dbReference>
<dbReference type="GO" id="GO:0000177">
    <property type="term" value="C:cytoplasmic exosome (RNase complex)"/>
    <property type="evidence" value="ECO:0007669"/>
    <property type="project" value="TreeGrafter"/>
</dbReference>
<evidence type="ECO:0000256" key="2">
    <source>
        <dbReference type="ARBA" id="ARBA00004604"/>
    </source>
</evidence>
<keyword evidence="5" id="KW-0698">rRNA processing</keyword>
<evidence type="ECO:0000256" key="8">
    <source>
        <dbReference type="ARBA" id="ARBA00023242"/>
    </source>
</evidence>
<dbReference type="Pfam" id="PF03725">
    <property type="entry name" value="RNase_PH_C"/>
    <property type="match status" value="1"/>
</dbReference>
<name>W8BTC4_CERCA</name>
<keyword evidence="4" id="KW-0963">Cytoplasm</keyword>
<evidence type="ECO:0000256" key="5">
    <source>
        <dbReference type="ARBA" id="ARBA00022552"/>
    </source>
</evidence>